<reference evidence="3 4" key="1">
    <citation type="journal article" date="2015" name="Stand. Genomic Sci.">
        <title>Genomic Encyclopedia of Bacterial and Archaeal Type Strains, Phase III: the genomes of soil and plant-associated and newly described type strains.</title>
        <authorList>
            <person name="Whitman W.B."/>
            <person name="Woyke T."/>
            <person name="Klenk H.P."/>
            <person name="Zhou Y."/>
            <person name="Lilburn T.G."/>
            <person name="Beck B.J."/>
            <person name="De Vos P."/>
            <person name="Vandamme P."/>
            <person name="Eisen J.A."/>
            <person name="Garrity G."/>
            <person name="Hugenholtz P."/>
            <person name="Kyrpides N.C."/>
        </authorList>
    </citation>
    <scope>NUCLEOTIDE SEQUENCE [LARGE SCALE GENOMIC DNA]</scope>
    <source>
        <strain evidence="3 4">CGMCC 1.7271</strain>
    </source>
</reference>
<dbReference type="Proteomes" id="UP000316167">
    <property type="component" value="Unassembled WGS sequence"/>
</dbReference>
<sequence>MKLAESSLEWAIKHIFKESDNDLFPRPYELSIIKELQNDTIELCKNVDLGGYKWKAARRFLIPKDNLSFRNATQLDLIDSIFFGAIIYEYGNLIENKRRPIGEDTVFSYRFNPLSDGTLYANKNAWEKFWQSNKTKAEAFSHIVMCDISDFYNQINLHTIENQLGVCGFPNPIIKSLKELIISITQRSSKGIPIGPHCSHLLAEMSLIPFDDYLSLLDITFKRYVDDIVIFCQSEKEARIALNQAAEILDKEQRLILQKQKTRILSSEEFISLCKQNLLEETTNSTEEEILEVIKTYSDGDAYTKIKLSDISDEHLEKISETNIIQLLESYLNTDSPNFEKIRWIYRRLSQIGVPHVVDFSIENFDKLIPALNDVCLYINSCAENYSSDWKAIGGYILDLLEDEIVDSNEFYKIALYNLFVFNSNLNHIAALVDSFSSSTENIKRKILFASMNYHSSSWIKSLKENYNRFDTWTKRAYLIAASKLPKEEREYFYKGIRVQFTNADILEDIIIKWAKTK</sequence>
<keyword evidence="3" id="KW-0695">RNA-directed DNA polymerase</keyword>
<comment type="caution">
    <text evidence="3">The sequence shown here is derived from an EMBL/GenBank/DDBJ whole genome shotgun (WGS) entry which is preliminary data.</text>
</comment>
<dbReference type="PROSITE" id="PS50878">
    <property type="entry name" value="RT_POL"/>
    <property type="match status" value="1"/>
</dbReference>
<keyword evidence="4" id="KW-1185">Reference proteome</keyword>
<proteinExistence type="inferred from homology"/>
<protein>
    <submittedName>
        <fullName evidence="3">Reverse transcriptase (RNA-dependent DNA polymerase)</fullName>
    </submittedName>
</protein>
<dbReference type="RefSeq" id="WP_144888645.1">
    <property type="nucleotide sequence ID" value="NZ_VLLE01000008.1"/>
</dbReference>
<name>A0A562SB99_9BACT</name>
<dbReference type="SUPFAM" id="SSF56672">
    <property type="entry name" value="DNA/RNA polymerases"/>
    <property type="match status" value="1"/>
</dbReference>
<dbReference type="PANTHER" id="PTHR34047">
    <property type="entry name" value="NUCLEAR INTRON MATURASE 1, MITOCHONDRIAL-RELATED"/>
    <property type="match status" value="1"/>
</dbReference>
<accession>A0A562SB99</accession>
<dbReference type="GO" id="GO:0003964">
    <property type="term" value="F:RNA-directed DNA polymerase activity"/>
    <property type="evidence" value="ECO:0007669"/>
    <property type="project" value="UniProtKB-KW"/>
</dbReference>
<evidence type="ECO:0000256" key="1">
    <source>
        <dbReference type="ARBA" id="ARBA00034120"/>
    </source>
</evidence>
<dbReference type="AlphaFoldDB" id="A0A562SB99"/>
<keyword evidence="3" id="KW-0808">Transferase</keyword>
<dbReference type="InterPro" id="IPR000477">
    <property type="entry name" value="RT_dom"/>
</dbReference>
<dbReference type="InterPro" id="IPR051083">
    <property type="entry name" value="GrpII_Intron_Splice-Mob/Def"/>
</dbReference>
<organism evidence="3 4">
    <name type="scientific">Lacibacter cauensis</name>
    <dbReference type="NCBI Taxonomy" id="510947"/>
    <lineage>
        <taxon>Bacteria</taxon>
        <taxon>Pseudomonadati</taxon>
        <taxon>Bacteroidota</taxon>
        <taxon>Chitinophagia</taxon>
        <taxon>Chitinophagales</taxon>
        <taxon>Chitinophagaceae</taxon>
        <taxon>Lacibacter</taxon>
    </lineage>
</organism>
<gene>
    <name evidence="3" type="ORF">IQ13_4188</name>
</gene>
<dbReference type="PANTHER" id="PTHR34047:SF8">
    <property type="entry name" value="PROTEIN YKFC"/>
    <property type="match status" value="1"/>
</dbReference>
<dbReference type="OrthoDB" id="9780724at2"/>
<comment type="similarity">
    <text evidence="1">Belongs to the bacterial reverse transcriptase family.</text>
</comment>
<evidence type="ECO:0000313" key="4">
    <source>
        <dbReference type="Proteomes" id="UP000316167"/>
    </source>
</evidence>
<evidence type="ECO:0000313" key="3">
    <source>
        <dbReference type="EMBL" id="TWI77946.1"/>
    </source>
</evidence>
<dbReference type="Pfam" id="PF00078">
    <property type="entry name" value="RVT_1"/>
    <property type="match status" value="1"/>
</dbReference>
<evidence type="ECO:0000259" key="2">
    <source>
        <dbReference type="PROSITE" id="PS50878"/>
    </source>
</evidence>
<keyword evidence="3" id="KW-0548">Nucleotidyltransferase</keyword>
<dbReference type="CDD" id="cd01646">
    <property type="entry name" value="RT_Bac_retron_I"/>
    <property type="match status" value="1"/>
</dbReference>
<dbReference type="EMBL" id="VLLE01000008">
    <property type="protein sequence ID" value="TWI77946.1"/>
    <property type="molecule type" value="Genomic_DNA"/>
</dbReference>
<feature type="domain" description="Reverse transcriptase" evidence="2">
    <location>
        <begin position="43"/>
        <end position="278"/>
    </location>
</feature>
<dbReference type="InterPro" id="IPR043502">
    <property type="entry name" value="DNA/RNA_pol_sf"/>
</dbReference>